<dbReference type="AlphaFoldDB" id="A0A0F9T5P6"/>
<dbReference type="EMBL" id="LAZR01001939">
    <property type="protein sequence ID" value="KKN36843.1"/>
    <property type="molecule type" value="Genomic_DNA"/>
</dbReference>
<reference evidence="2" key="1">
    <citation type="journal article" date="2015" name="Nature">
        <title>Complex archaea that bridge the gap between prokaryotes and eukaryotes.</title>
        <authorList>
            <person name="Spang A."/>
            <person name="Saw J.H."/>
            <person name="Jorgensen S.L."/>
            <person name="Zaremba-Niedzwiedzka K."/>
            <person name="Martijn J."/>
            <person name="Lind A.E."/>
            <person name="van Eijk R."/>
            <person name="Schleper C."/>
            <person name="Guy L."/>
            <person name="Ettema T.J."/>
        </authorList>
    </citation>
    <scope>NUCLEOTIDE SEQUENCE</scope>
</reference>
<name>A0A0F9T5P6_9ZZZZ</name>
<evidence type="ECO:0000313" key="2">
    <source>
        <dbReference type="EMBL" id="KKN36843.1"/>
    </source>
</evidence>
<sequence length="84" mass="9821">MSVDENYFTMPDGANGASFTKEEWERADRAIQKIKDRLAETCRHLIRSPGEPKRRKVDWDKIRAERERLADKERDALRVAGGFE</sequence>
<protein>
    <submittedName>
        <fullName evidence="2">Uncharacterized protein</fullName>
    </submittedName>
</protein>
<evidence type="ECO:0000256" key="1">
    <source>
        <dbReference type="SAM" id="MobiDB-lite"/>
    </source>
</evidence>
<organism evidence="2">
    <name type="scientific">marine sediment metagenome</name>
    <dbReference type="NCBI Taxonomy" id="412755"/>
    <lineage>
        <taxon>unclassified sequences</taxon>
        <taxon>metagenomes</taxon>
        <taxon>ecological metagenomes</taxon>
    </lineage>
</organism>
<proteinExistence type="predicted"/>
<feature type="region of interest" description="Disordered" evidence="1">
    <location>
        <begin position="1"/>
        <end position="21"/>
    </location>
</feature>
<accession>A0A0F9T5P6</accession>
<gene>
    <name evidence="2" type="ORF">LCGC14_0769650</name>
</gene>
<comment type="caution">
    <text evidence="2">The sequence shown here is derived from an EMBL/GenBank/DDBJ whole genome shotgun (WGS) entry which is preliminary data.</text>
</comment>